<reference evidence="3 4" key="1">
    <citation type="submission" date="2019-11" db="EMBL/GenBank/DDBJ databases">
        <authorList>
            <person name="Li X.-J."/>
            <person name="Feng X.-M."/>
        </authorList>
    </citation>
    <scope>NUCLEOTIDE SEQUENCE [LARGE SCALE GENOMIC DNA]</scope>
    <source>
        <strain evidence="3 4">XMNu-373</strain>
    </source>
</reference>
<keyword evidence="4" id="KW-1185">Reference proteome</keyword>
<sequence>MKPAVRRCVLVSIPTLAFVLAGCNVQDKSQWWDPRYDGVPAEAGDIGLRNVVVVTSADGRATLLTSFANRGSDDELLEVRVAGSSATPPDGPLEIPARGYAALEPSATQIEFTDVEITPGLLTEVEYHFAEAPRVTVEALVKEAEGRYAHVTFAESSASDDDTALDVAEDEDPEDADADDEDPADTDEDIEDDEE</sequence>
<feature type="region of interest" description="Disordered" evidence="1">
    <location>
        <begin position="152"/>
        <end position="195"/>
    </location>
</feature>
<dbReference type="PROSITE" id="PS51257">
    <property type="entry name" value="PROKAR_LIPOPROTEIN"/>
    <property type="match status" value="1"/>
</dbReference>
<evidence type="ECO:0008006" key="5">
    <source>
        <dbReference type="Google" id="ProtNLM"/>
    </source>
</evidence>
<dbReference type="EMBL" id="WLZY01000004">
    <property type="protein sequence ID" value="NDL58142.1"/>
    <property type="molecule type" value="Genomic_DNA"/>
</dbReference>
<organism evidence="3 4">
    <name type="scientific">Phytoactinopolyspora mesophila</name>
    <dbReference type="NCBI Taxonomy" id="2650750"/>
    <lineage>
        <taxon>Bacteria</taxon>
        <taxon>Bacillati</taxon>
        <taxon>Actinomycetota</taxon>
        <taxon>Actinomycetes</taxon>
        <taxon>Jiangellales</taxon>
        <taxon>Jiangellaceae</taxon>
        <taxon>Phytoactinopolyspora</taxon>
    </lineage>
</organism>
<proteinExistence type="predicted"/>
<name>A0A7K3M5C2_9ACTN</name>
<gene>
    <name evidence="3" type="ORF">F7O44_13770</name>
</gene>
<dbReference type="Proteomes" id="UP000460435">
    <property type="component" value="Unassembled WGS sequence"/>
</dbReference>
<protein>
    <recommendedName>
        <fullName evidence="5">Copper chaperone PCu(A)C</fullName>
    </recommendedName>
</protein>
<feature type="signal peptide" evidence="2">
    <location>
        <begin position="1"/>
        <end position="17"/>
    </location>
</feature>
<accession>A0A7K3M5C2</accession>
<comment type="caution">
    <text evidence="3">The sequence shown here is derived from an EMBL/GenBank/DDBJ whole genome shotgun (WGS) entry which is preliminary data.</text>
</comment>
<evidence type="ECO:0000256" key="2">
    <source>
        <dbReference type="SAM" id="SignalP"/>
    </source>
</evidence>
<feature type="compositionally biased region" description="Acidic residues" evidence="1">
    <location>
        <begin position="158"/>
        <end position="195"/>
    </location>
</feature>
<feature type="chain" id="PRO_5038514048" description="Copper chaperone PCu(A)C" evidence="2">
    <location>
        <begin position="18"/>
        <end position="195"/>
    </location>
</feature>
<evidence type="ECO:0000313" key="4">
    <source>
        <dbReference type="Proteomes" id="UP000460435"/>
    </source>
</evidence>
<dbReference type="RefSeq" id="WP_162450824.1">
    <property type="nucleotide sequence ID" value="NZ_WLZY01000004.1"/>
</dbReference>
<keyword evidence="2" id="KW-0732">Signal</keyword>
<evidence type="ECO:0000313" key="3">
    <source>
        <dbReference type="EMBL" id="NDL58142.1"/>
    </source>
</evidence>
<evidence type="ECO:0000256" key="1">
    <source>
        <dbReference type="SAM" id="MobiDB-lite"/>
    </source>
</evidence>
<dbReference type="AlphaFoldDB" id="A0A7K3M5C2"/>